<dbReference type="GO" id="GO:0015031">
    <property type="term" value="P:protein transport"/>
    <property type="evidence" value="ECO:0007669"/>
    <property type="project" value="UniProtKB-UniRule"/>
</dbReference>
<dbReference type="InterPro" id="IPR005231">
    <property type="entry name" value="NAC_arc"/>
</dbReference>
<gene>
    <name evidence="4" type="primary">nac</name>
    <name evidence="7" type="ORF">H1016_02400</name>
</gene>
<dbReference type="GO" id="GO:0003723">
    <property type="term" value="F:RNA binding"/>
    <property type="evidence" value="ECO:0007669"/>
    <property type="project" value="UniProtKB-UniRule"/>
</dbReference>
<dbReference type="AlphaFoldDB" id="A0A832UVB5"/>
<dbReference type="InterPro" id="IPR038187">
    <property type="entry name" value="NAC_A/B_dom_sf"/>
</dbReference>
<keyword evidence="3 4" id="KW-0653">Protein transport</keyword>
<evidence type="ECO:0000256" key="5">
    <source>
        <dbReference type="NCBIfam" id="TIGR00264"/>
    </source>
</evidence>
<keyword evidence="8" id="KW-1185">Reference proteome</keyword>
<feature type="domain" description="NAC-A/B" evidence="6">
    <location>
        <begin position="4"/>
        <end position="73"/>
    </location>
</feature>
<evidence type="ECO:0000256" key="2">
    <source>
        <dbReference type="ARBA" id="ARBA00022884"/>
    </source>
</evidence>
<protein>
    <recommendedName>
        <fullName evidence="4 5">Nascent polypeptide-associated complex protein</fullName>
    </recommendedName>
</protein>
<evidence type="ECO:0000256" key="1">
    <source>
        <dbReference type="ARBA" id="ARBA00022448"/>
    </source>
</evidence>
<comment type="caution">
    <text evidence="7">The sequence shown here is derived from an EMBL/GenBank/DDBJ whole genome shotgun (WGS) entry which is preliminary data.</text>
</comment>
<sequence>MMPGLDPRALKKMMKQMGMDMQDIPASEVIIKKPEGGQIVIKNPQVQKMKVPGQGESFQVMGNATESSEIEISQDDINLVAEQAKVPMEKAKEALEKAGGDIAKAILSLERK</sequence>
<evidence type="ECO:0000259" key="6">
    <source>
        <dbReference type="PROSITE" id="PS51151"/>
    </source>
</evidence>
<accession>A0A832UVB5</accession>
<dbReference type="SUPFAM" id="SSF46934">
    <property type="entry name" value="UBA-like"/>
    <property type="match status" value="1"/>
</dbReference>
<comment type="subunit">
    <text evidence="4">Homodimer. Interacts with the ribosome. Binds ribosomal RNA.</text>
</comment>
<evidence type="ECO:0000256" key="4">
    <source>
        <dbReference type="HAMAP-Rule" id="MF_00814"/>
    </source>
</evidence>
<dbReference type="Gene3D" id="1.10.8.10">
    <property type="entry name" value="DNA helicase RuvA subunit, C-terminal domain"/>
    <property type="match status" value="1"/>
</dbReference>
<evidence type="ECO:0000313" key="7">
    <source>
        <dbReference type="EMBL" id="HIK00370.1"/>
    </source>
</evidence>
<dbReference type="EMBL" id="DVAB01000023">
    <property type="protein sequence ID" value="HIK00370.1"/>
    <property type="molecule type" value="Genomic_DNA"/>
</dbReference>
<keyword evidence="1 4" id="KW-0813">Transport</keyword>
<dbReference type="InterPro" id="IPR009060">
    <property type="entry name" value="UBA-like_sf"/>
</dbReference>
<name>A0A832UVB5_9ARCH</name>
<proteinExistence type="inferred from homology"/>
<dbReference type="SMART" id="SM01407">
    <property type="entry name" value="NAC"/>
    <property type="match status" value="1"/>
</dbReference>
<evidence type="ECO:0000256" key="3">
    <source>
        <dbReference type="ARBA" id="ARBA00022927"/>
    </source>
</evidence>
<dbReference type="InterPro" id="IPR002715">
    <property type="entry name" value="Nas_poly-pep-assoc_cplx_dom"/>
</dbReference>
<dbReference type="PROSITE" id="PS51151">
    <property type="entry name" value="NAC_AB"/>
    <property type="match status" value="1"/>
</dbReference>
<dbReference type="HAMAP" id="MF_00814">
    <property type="entry name" value="NAC_arch"/>
    <property type="match status" value="1"/>
</dbReference>
<reference evidence="7 8" key="1">
    <citation type="journal article" name="Nat. Commun.">
        <title>Undinarchaeota illuminate DPANN phylogeny and the impact of gene transfer on archaeal evolution.</title>
        <authorList>
            <person name="Dombrowski N."/>
            <person name="Williams T.A."/>
            <person name="Sun J."/>
            <person name="Woodcroft B.J."/>
            <person name="Lee J.H."/>
            <person name="Minh B.Q."/>
            <person name="Rinke C."/>
            <person name="Spang A."/>
        </authorList>
    </citation>
    <scope>NUCLEOTIDE SEQUENCE [LARGE SCALE GENOMIC DNA]</scope>
    <source>
        <strain evidence="7">MAG_bin1129</strain>
    </source>
</reference>
<dbReference type="Gene3D" id="2.20.70.30">
    <property type="entry name" value="Nascent polypeptide-associated complex domain"/>
    <property type="match status" value="1"/>
</dbReference>
<dbReference type="NCBIfam" id="TIGR00264">
    <property type="entry name" value="archaeal-type nascent polypeptide-associated complex protein"/>
    <property type="match status" value="1"/>
</dbReference>
<dbReference type="Proteomes" id="UP000646946">
    <property type="component" value="Unassembled WGS sequence"/>
</dbReference>
<dbReference type="CDD" id="cd14359">
    <property type="entry name" value="UBA_AeNAC"/>
    <property type="match status" value="1"/>
</dbReference>
<keyword evidence="2 4" id="KW-0694">RNA-binding</keyword>
<dbReference type="Pfam" id="PF01849">
    <property type="entry name" value="NAC"/>
    <property type="match status" value="1"/>
</dbReference>
<comment type="similarity">
    <text evidence="4">Belongs to the NAC-alpha family.</text>
</comment>
<organism evidence="7 8">
    <name type="scientific">Candidatus Naiadarchaeum limnaeum</name>
    <dbReference type="NCBI Taxonomy" id="2756139"/>
    <lineage>
        <taxon>Archaea</taxon>
        <taxon>Candidatus Undinarchaeota</taxon>
        <taxon>Candidatus Undinarchaeia</taxon>
        <taxon>Candidatus Naiadarchaeales</taxon>
        <taxon>Candidatus Naiadarchaeaceae</taxon>
        <taxon>Candidatus Naiadarchaeum</taxon>
    </lineage>
</organism>
<evidence type="ECO:0000313" key="8">
    <source>
        <dbReference type="Proteomes" id="UP000646946"/>
    </source>
</evidence>
<comment type="function">
    <text evidence="4">Contacts the emerging nascent chain on the ribosome.</text>
</comment>